<sequence>MEPKRAFHCIFSIALCADSVSVCQRVSGKAMEGAAERTAAHRPVKSALKQGTRRHALLPPRRVGFNLARTQIFYVPRDQPVTPLARPLQEYIRQVYPSYALPSSTLRARGERIGPLSASASLSAIRPSTTQCSPLSSSGTFRPASTFTSLQRGKERMRGDKRMNYDDMAIIARGYKPMLSRSCENVFSNRSDVDNEVKSVLSEDSVKKELLLGSSLWDLRPAPFRRSISTGVSSLPGFSRGLNQHSRITSSGQLALHPDASSTFLDSQFSVADLLTRRDLTFAAFVDRNSATGRPGLRSELVNTQCQLGNLTPRLRHQLSFNTWT</sequence>
<accession>A0AAJ7T0G8</accession>
<dbReference type="KEGG" id="pmrn:116941669"/>
<evidence type="ECO:0000256" key="1">
    <source>
        <dbReference type="SAM" id="MobiDB-lite"/>
    </source>
</evidence>
<name>A0AAJ7T0G8_PETMA</name>
<reference evidence="3" key="1">
    <citation type="submission" date="2025-08" db="UniProtKB">
        <authorList>
            <consortium name="RefSeq"/>
        </authorList>
    </citation>
    <scope>IDENTIFICATION</scope>
    <source>
        <tissue evidence="3">Sperm</tissue>
    </source>
</reference>
<feature type="region of interest" description="Disordered" evidence="1">
    <location>
        <begin position="133"/>
        <end position="157"/>
    </location>
</feature>
<dbReference type="RefSeq" id="XP_032808869.1">
    <property type="nucleotide sequence ID" value="XM_032952978.1"/>
</dbReference>
<organism evidence="2 3">
    <name type="scientific">Petromyzon marinus</name>
    <name type="common">Sea lamprey</name>
    <dbReference type="NCBI Taxonomy" id="7757"/>
    <lineage>
        <taxon>Eukaryota</taxon>
        <taxon>Metazoa</taxon>
        <taxon>Chordata</taxon>
        <taxon>Craniata</taxon>
        <taxon>Vertebrata</taxon>
        <taxon>Cyclostomata</taxon>
        <taxon>Hyperoartia</taxon>
        <taxon>Petromyzontiformes</taxon>
        <taxon>Petromyzontidae</taxon>
        <taxon>Petromyzon</taxon>
    </lineage>
</organism>
<proteinExistence type="predicted"/>
<gene>
    <name evidence="3" type="primary">LOC116941669</name>
</gene>
<dbReference type="Proteomes" id="UP001318040">
    <property type="component" value="Chromosome 12"/>
</dbReference>
<dbReference type="AlphaFoldDB" id="A0AAJ7T0G8"/>
<keyword evidence="2" id="KW-1185">Reference proteome</keyword>
<evidence type="ECO:0000313" key="2">
    <source>
        <dbReference type="Proteomes" id="UP001318040"/>
    </source>
</evidence>
<feature type="compositionally biased region" description="Polar residues" evidence="1">
    <location>
        <begin position="133"/>
        <end position="151"/>
    </location>
</feature>
<protein>
    <submittedName>
        <fullName evidence="3">Uncharacterized protein LOC116941669 isoform X1</fullName>
    </submittedName>
</protein>
<evidence type="ECO:0000313" key="3">
    <source>
        <dbReference type="RefSeq" id="XP_032808869.1"/>
    </source>
</evidence>
<dbReference type="GeneID" id="116941669"/>